<sequence length="229" mass="25599">MLALAIDTSTKSGTVALYHKEKGLVAELNLNVNLNHSDTVMSAIDALFELSGNSIKDIERIAVSIGPGSFTGIRVGVGTAKGLAYSLKVPLVGINELDAIANLAPRTYKKIISLIDARKERVYYAEYAYNSKDRLERKTDYKDGELRGILDEYRGEEVLFLGDGSIHYRELIKDIMGDKCFFTSNSLSLPRASVMAEICFDMPEDNVFRLEPFYLSKTQAERNREKNKN</sequence>
<accession>E3HAK4</accession>
<proteinExistence type="predicted"/>
<dbReference type="GO" id="GO:0002949">
    <property type="term" value="P:tRNA threonylcarbamoyladenosine modification"/>
    <property type="evidence" value="ECO:0007669"/>
    <property type="project" value="InterPro"/>
</dbReference>
<feature type="domain" description="Gcp-like" evidence="1">
    <location>
        <begin position="34"/>
        <end position="133"/>
    </location>
</feature>
<dbReference type="GO" id="GO:0005829">
    <property type="term" value="C:cytosol"/>
    <property type="evidence" value="ECO:0007669"/>
    <property type="project" value="TreeGrafter"/>
</dbReference>
<dbReference type="HOGENOM" id="CLU_064886_1_0_0"/>
<dbReference type="Pfam" id="PF00814">
    <property type="entry name" value="TsaD"/>
    <property type="match status" value="1"/>
</dbReference>
<dbReference type="NCBIfam" id="TIGR03725">
    <property type="entry name" value="T6A_YeaZ"/>
    <property type="match status" value="1"/>
</dbReference>
<evidence type="ECO:0000259" key="1">
    <source>
        <dbReference type="Pfam" id="PF00814"/>
    </source>
</evidence>
<dbReference type="KEGG" id="ipo:Ilyop_1411"/>
<dbReference type="InterPro" id="IPR000905">
    <property type="entry name" value="Gcp-like_dom"/>
</dbReference>
<dbReference type="PANTHER" id="PTHR11735:SF11">
    <property type="entry name" value="TRNA THREONYLCARBAMOYLADENOSINE BIOSYNTHESIS PROTEIN TSAB"/>
    <property type="match status" value="1"/>
</dbReference>
<dbReference type="eggNOG" id="COG1214">
    <property type="taxonomic scope" value="Bacteria"/>
</dbReference>
<dbReference type="STRING" id="572544.Ilyop_1411"/>
<name>E3HAK4_ILYPC</name>
<evidence type="ECO:0000313" key="3">
    <source>
        <dbReference type="Proteomes" id="UP000006875"/>
    </source>
</evidence>
<dbReference type="OrthoDB" id="9784166at2"/>
<reference evidence="2 3" key="1">
    <citation type="journal article" date="2010" name="Stand. Genomic Sci.">
        <title>Complete genome sequence of Ilyobacter polytropus type strain (CuHbu1).</title>
        <authorList>
            <person name="Sikorski J."/>
            <person name="Chertkov O."/>
            <person name="Lapidus A."/>
            <person name="Nolan M."/>
            <person name="Lucas S."/>
            <person name="Del Rio T.G."/>
            <person name="Tice H."/>
            <person name="Cheng J.F."/>
            <person name="Tapia R."/>
            <person name="Han C."/>
            <person name="Goodwin L."/>
            <person name="Pitluck S."/>
            <person name="Liolios K."/>
            <person name="Ivanova N."/>
            <person name="Mavromatis K."/>
            <person name="Mikhailova N."/>
            <person name="Pati A."/>
            <person name="Chen A."/>
            <person name="Palaniappan K."/>
            <person name="Land M."/>
            <person name="Hauser L."/>
            <person name="Chang Y.J."/>
            <person name="Jeffries C.D."/>
            <person name="Brambilla E."/>
            <person name="Yasawong M."/>
            <person name="Rohde M."/>
            <person name="Pukall R."/>
            <person name="Spring S."/>
            <person name="Goker M."/>
            <person name="Woyke T."/>
            <person name="Bristow J."/>
            <person name="Eisen J.A."/>
            <person name="Markowitz V."/>
            <person name="Hugenholtz P."/>
            <person name="Kyrpides N.C."/>
            <person name="Klenk H.P."/>
        </authorList>
    </citation>
    <scope>NUCLEOTIDE SEQUENCE [LARGE SCALE GENOMIC DNA]</scope>
    <source>
        <strain evidence="3">ATCC 51220 / DSM 2926 / LMG 16218 / CuHBu1</strain>
    </source>
</reference>
<dbReference type="AlphaFoldDB" id="E3HAK4"/>
<dbReference type="PANTHER" id="PTHR11735">
    <property type="entry name" value="TRNA N6-ADENOSINE THREONYLCARBAMOYLTRANSFERASE"/>
    <property type="match status" value="1"/>
</dbReference>
<dbReference type="InterPro" id="IPR043129">
    <property type="entry name" value="ATPase_NBD"/>
</dbReference>
<dbReference type="CDD" id="cd24032">
    <property type="entry name" value="ASKHA_NBD_TsaB"/>
    <property type="match status" value="1"/>
</dbReference>
<gene>
    <name evidence="2" type="ordered locus">Ilyop_1411</name>
</gene>
<protein>
    <submittedName>
        <fullName evidence="2">Peptidase M22 glycoprotease</fullName>
    </submittedName>
</protein>
<dbReference type="SUPFAM" id="SSF53067">
    <property type="entry name" value="Actin-like ATPase domain"/>
    <property type="match status" value="2"/>
</dbReference>
<organism evidence="2 3">
    <name type="scientific">Ilyobacter polytropus (strain ATCC 51220 / DSM 2926 / LMG 16218 / CuHBu1)</name>
    <dbReference type="NCBI Taxonomy" id="572544"/>
    <lineage>
        <taxon>Bacteria</taxon>
        <taxon>Fusobacteriati</taxon>
        <taxon>Fusobacteriota</taxon>
        <taxon>Fusobacteriia</taxon>
        <taxon>Fusobacteriales</taxon>
        <taxon>Fusobacteriaceae</taxon>
        <taxon>Ilyobacter</taxon>
    </lineage>
</organism>
<evidence type="ECO:0000313" key="2">
    <source>
        <dbReference type="EMBL" id="ADO83191.1"/>
    </source>
</evidence>
<dbReference type="InterPro" id="IPR022496">
    <property type="entry name" value="T6A_TsaB"/>
</dbReference>
<dbReference type="EMBL" id="CP002281">
    <property type="protein sequence ID" value="ADO83191.1"/>
    <property type="molecule type" value="Genomic_DNA"/>
</dbReference>
<dbReference type="Proteomes" id="UP000006875">
    <property type="component" value="Chromosome"/>
</dbReference>
<dbReference type="Gene3D" id="3.30.420.40">
    <property type="match status" value="2"/>
</dbReference>
<keyword evidence="3" id="KW-1185">Reference proteome</keyword>
<dbReference type="RefSeq" id="WP_013387858.1">
    <property type="nucleotide sequence ID" value="NC_014632.1"/>
</dbReference>